<keyword evidence="2" id="KW-0812">Transmembrane</keyword>
<protein>
    <recommendedName>
        <fullName evidence="6">C-type lectin domain-containing protein</fullName>
    </recommendedName>
</protein>
<keyword evidence="2" id="KW-0472">Membrane</keyword>
<evidence type="ECO:0000256" key="3">
    <source>
        <dbReference type="SAM" id="SignalP"/>
    </source>
</evidence>
<dbReference type="AlphaFoldDB" id="A0AAV4HL23"/>
<comment type="caution">
    <text evidence="4">The sequence shown here is derived from an EMBL/GenBank/DDBJ whole genome shotgun (WGS) entry which is preliminary data.</text>
</comment>
<evidence type="ECO:0000256" key="2">
    <source>
        <dbReference type="SAM" id="Phobius"/>
    </source>
</evidence>
<proteinExistence type="predicted"/>
<feature type="compositionally biased region" description="Polar residues" evidence="1">
    <location>
        <begin position="273"/>
        <end position="282"/>
    </location>
</feature>
<evidence type="ECO:0008006" key="6">
    <source>
        <dbReference type="Google" id="ProtNLM"/>
    </source>
</evidence>
<reference evidence="4 5" key="1">
    <citation type="journal article" date="2021" name="Elife">
        <title>Chloroplast acquisition without the gene transfer in kleptoplastic sea slugs, Plakobranchus ocellatus.</title>
        <authorList>
            <person name="Maeda T."/>
            <person name="Takahashi S."/>
            <person name="Yoshida T."/>
            <person name="Shimamura S."/>
            <person name="Takaki Y."/>
            <person name="Nagai Y."/>
            <person name="Toyoda A."/>
            <person name="Suzuki Y."/>
            <person name="Arimoto A."/>
            <person name="Ishii H."/>
            <person name="Satoh N."/>
            <person name="Nishiyama T."/>
            <person name="Hasebe M."/>
            <person name="Maruyama T."/>
            <person name="Minagawa J."/>
            <person name="Obokata J."/>
            <person name="Shigenobu S."/>
        </authorList>
    </citation>
    <scope>NUCLEOTIDE SEQUENCE [LARGE SCALE GENOMIC DNA]</scope>
</reference>
<feature type="region of interest" description="Disordered" evidence="1">
    <location>
        <begin position="262"/>
        <end position="282"/>
    </location>
</feature>
<dbReference type="EMBL" id="BMAT01002063">
    <property type="protein sequence ID" value="GFR98379.1"/>
    <property type="molecule type" value="Genomic_DNA"/>
</dbReference>
<keyword evidence="5" id="KW-1185">Reference proteome</keyword>
<accession>A0AAV4HL23</accession>
<dbReference type="Proteomes" id="UP000762676">
    <property type="component" value="Unassembled WGS sequence"/>
</dbReference>
<name>A0AAV4HL23_9GAST</name>
<feature type="signal peptide" evidence="3">
    <location>
        <begin position="1"/>
        <end position="24"/>
    </location>
</feature>
<gene>
    <name evidence="4" type="ORF">ElyMa_001018200</name>
</gene>
<evidence type="ECO:0000256" key="1">
    <source>
        <dbReference type="SAM" id="MobiDB-lite"/>
    </source>
</evidence>
<evidence type="ECO:0000313" key="5">
    <source>
        <dbReference type="Proteomes" id="UP000762676"/>
    </source>
</evidence>
<keyword evidence="3" id="KW-0732">Signal</keyword>
<feature type="chain" id="PRO_5043327040" description="C-type lectin domain-containing protein" evidence="3">
    <location>
        <begin position="25"/>
        <end position="282"/>
    </location>
</feature>
<organism evidence="4 5">
    <name type="scientific">Elysia marginata</name>
    <dbReference type="NCBI Taxonomy" id="1093978"/>
    <lineage>
        <taxon>Eukaryota</taxon>
        <taxon>Metazoa</taxon>
        <taxon>Spiralia</taxon>
        <taxon>Lophotrochozoa</taxon>
        <taxon>Mollusca</taxon>
        <taxon>Gastropoda</taxon>
        <taxon>Heterobranchia</taxon>
        <taxon>Euthyneura</taxon>
        <taxon>Panpulmonata</taxon>
        <taxon>Sacoglossa</taxon>
        <taxon>Placobranchoidea</taxon>
        <taxon>Plakobranchidae</taxon>
        <taxon>Elysia</taxon>
    </lineage>
</organism>
<feature type="transmembrane region" description="Helical" evidence="2">
    <location>
        <begin position="161"/>
        <end position="181"/>
    </location>
</feature>
<keyword evidence="2" id="KW-1133">Transmembrane helix</keyword>
<evidence type="ECO:0000313" key="4">
    <source>
        <dbReference type="EMBL" id="GFR98379.1"/>
    </source>
</evidence>
<sequence length="282" mass="30217">MLVVGVTFILGICSQISIVCPASSNVTASPADSACQETQTYNSGAFVYHIFTDCRGDYRAASASAPSVTTFWTASAINLPGLDSELFLGGSCGLLSFGENPLSELPQVNWTLTNDCQSIEETYPWLCEVLVADYSVTETLTKSEVKETGSVMDYRPSAICIGTGGLAFLMITAATIIILDLQRLVSSLRFMKSNVQTTAPGTDEYENQLPACLDQVFNAPVVTASGWTSAIVTRKISQFSRPDFLEASGALSVKRMPTQLSTSDVSLQHDEGFSSSRSSVAY</sequence>